<keyword evidence="3 6" id="KW-0812">Transmembrane</keyword>
<dbReference type="EMBL" id="FWEV01000128">
    <property type="protein sequence ID" value="SLM30129.1"/>
    <property type="molecule type" value="Genomic_DNA"/>
</dbReference>
<proteinExistence type="predicted"/>
<keyword evidence="8" id="KW-1185">Reference proteome</keyword>
<evidence type="ECO:0000256" key="6">
    <source>
        <dbReference type="SAM" id="Phobius"/>
    </source>
</evidence>
<dbReference type="RefSeq" id="WP_080807647.1">
    <property type="nucleotide sequence ID" value="NZ_LT828558.1"/>
</dbReference>
<evidence type="ECO:0000313" key="7">
    <source>
        <dbReference type="EMBL" id="SLM30129.1"/>
    </source>
</evidence>
<feature type="transmembrane region" description="Helical" evidence="6">
    <location>
        <begin position="34"/>
        <end position="52"/>
    </location>
</feature>
<sequence>MDIQQRMISFVIKSNWYLFVIVTLLGFINTPFKFALGILCGALLVTINFHFLRHTLYRSFKAENVLSAEPRSILNVVLVKYYIRFAISGIVIFALINRNIVEPIGLLLGLSVVVVSIMVATALELTRLIFKEAV</sequence>
<dbReference type="AlphaFoldDB" id="A0A1W1HCE9"/>
<organism evidence="7 8">
    <name type="scientific">Desulfamplus magnetovallimortis</name>
    <dbReference type="NCBI Taxonomy" id="1246637"/>
    <lineage>
        <taxon>Bacteria</taxon>
        <taxon>Pseudomonadati</taxon>
        <taxon>Thermodesulfobacteriota</taxon>
        <taxon>Desulfobacteria</taxon>
        <taxon>Desulfobacterales</taxon>
        <taxon>Desulfobacteraceae</taxon>
        <taxon>Desulfamplus</taxon>
    </lineage>
</organism>
<evidence type="ECO:0000256" key="1">
    <source>
        <dbReference type="ARBA" id="ARBA00004651"/>
    </source>
</evidence>
<evidence type="ECO:0000256" key="5">
    <source>
        <dbReference type="ARBA" id="ARBA00023136"/>
    </source>
</evidence>
<dbReference type="Pfam" id="PF03899">
    <property type="entry name" value="ATP-synt_I"/>
    <property type="match status" value="1"/>
</dbReference>
<accession>A0A1W1HCE9</accession>
<feature type="transmembrane region" description="Helical" evidence="6">
    <location>
        <begin position="108"/>
        <end position="130"/>
    </location>
</feature>
<evidence type="ECO:0000256" key="2">
    <source>
        <dbReference type="ARBA" id="ARBA00022475"/>
    </source>
</evidence>
<dbReference type="Proteomes" id="UP000191931">
    <property type="component" value="Unassembled WGS sequence"/>
</dbReference>
<name>A0A1W1HCE9_9BACT</name>
<evidence type="ECO:0000256" key="4">
    <source>
        <dbReference type="ARBA" id="ARBA00022989"/>
    </source>
</evidence>
<dbReference type="OrthoDB" id="5420389at2"/>
<evidence type="ECO:0008006" key="9">
    <source>
        <dbReference type="Google" id="ProtNLM"/>
    </source>
</evidence>
<feature type="transmembrane region" description="Helical" evidence="6">
    <location>
        <begin position="7"/>
        <end position="28"/>
    </location>
</feature>
<keyword evidence="4 6" id="KW-1133">Transmembrane helix</keyword>
<evidence type="ECO:0000313" key="8">
    <source>
        <dbReference type="Proteomes" id="UP000191931"/>
    </source>
</evidence>
<keyword evidence="2" id="KW-1003">Cell membrane</keyword>
<protein>
    <recommendedName>
        <fullName evidence="9">ATP synthase subunit I</fullName>
    </recommendedName>
</protein>
<dbReference type="InterPro" id="IPR005598">
    <property type="entry name" value="ATP_synth_I"/>
</dbReference>
<comment type="subcellular location">
    <subcellularLocation>
        <location evidence="1">Cell membrane</location>
        <topology evidence="1">Multi-pass membrane protein</topology>
    </subcellularLocation>
</comment>
<dbReference type="GO" id="GO:0005886">
    <property type="term" value="C:plasma membrane"/>
    <property type="evidence" value="ECO:0007669"/>
    <property type="project" value="UniProtKB-SubCell"/>
</dbReference>
<reference evidence="7 8" key="1">
    <citation type="submission" date="2017-03" db="EMBL/GenBank/DDBJ databases">
        <authorList>
            <person name="Afonso C.L."/>
            <person name="Miller P.J."/>
            <person name="Scott M.A."/>
            <person name="Spackman E."/>
            <person name="Goraichik I."/>
            <person name="Dimitrov K.M."/>
            <person name="Suarez D.L."/>
            <person name="Swayne D.E."/>
        </authorList>
    </citation>
    <scope>NUCLEOTIDE SEQUENCE [LARGE SCALE GENOMIC DNA]</scope>
    <source>
        <strain evidence="7">PRJEB14757</strain>
    </source>
</reference>
<dbReference type="STRING" id="1246637.MTBBW1_2130024"/>
<gene>
    <name evidence="7" type="ORF">MTBBW1_2130024</name>
</gene>
<keyword evidence="5 6" id="KW-0472">Membrane</keyword>
<evidence type="ECO:0000256" key="3">
    <source>
        <dbReference type="ARBA" id="ARBA00022692"/>
    </source>
</evidence>
<feature type="transmembrane region" description="Helical" evidence="6">
    <location>
        <begin position="73"/>
        <end position="96"/>
    </location>
</feature>